<keyword evidence="2" id="KW-1185">Reference proteome</keyword>
<dbReference type="AlphaFoldDB" id="H5U1I1"/>
<sequence length="51" mass="5645">MPGDRISIDGIKAVVRKQVPHGETQRLIELAHSSDSRTDMIVDVGVKIEVF</sequence>
<protein>
    <submittedName>
        <fullName evidence="1">Uncharacterized protein</fullName>
    </submittedName>
</protein>
<name>H5U1I1_9ACTN</name>
<comment type="caution">
    <text evidence="1">The sequence shown here is derived from an EMBL/GenBank/DDBJ whole genome shotgun (WGS) entry which is preliminary data.</text>
</comment>
<dbReference type="Proteomes" id="UP000005845">
    <property type="component" value="Unassembled WGS sequence"/>
</dbReference>
<gene>
    <name evidence="1" type="ORF">GOSPT_072_00420</name>
</gene>
<organism evidence="1 2">
    <name type="scientific">Gordonia sputi NBRC 100414</name>
    <dbReference type="NCBI Taxonomy" id="1089453"/>
    <lineage>
        <taxon>Bacteria</taxon>
        <taxon>Bacillati</taxon>
        <taxon>Actinomycetota</taxon>
        <taxon>Actinomycetes</taxon>
        <taxon>Mycobacteriales</taxon>
        <taxon>Gordoniaceae</taxon>
        <taxon>Gordonia</taxon>
    </lineage>
</organism>
<dbReference type="eggNOG" id="ENOG5031W1K">
    <property type="taxonomic scope" value="Bacteria"/>
</dbReference>
<evidence type="ECO:0000313" key="1">
    <source>
        <dbReference type="EMBL" id="GAB39589.1"/>
    </source>
</evidence>
<evidence type="ECO:0000313" key="2">
    <source>
        <dbReference type="Proteomes" id="UP000005845"/>
    </source>
</evidence>
<accession>H5U1I1</accession>
<proteinExistence type="predicted"/>
<dbReference type="EMBL" id="BAFC01000072">
    <property type="protein sequence ID" value="GAB39589.1"/>
    <property type="molecule type" value="Genomic_DNA"/>
</dbReference>
<reference evidence="1 2" key="1">
    <citation type="submission" date="2012-02" db="EMBL/GenBank/DDBJ databases">
        <title>Whole genome shotgun sequence of Gordonia sputi NBRC 100414.</title>
        <authorList>
            <person name="Yoshida I."/>
            <person name="Hosoyama A."/>
            <person name="Tsuchikane K."/>
            <person name="Katsumata H."/>
            <person name="Yamazaki S."/>
            <person name="Fujita N."/>
        </authorList>
    </citation>
    <scope>NUCLEOTIDE SEQUENCE [LARGE SCALE GENOMIC DNA]</scope>
    <source>
        <strain evidence="1 2">NBRC 100414</strain>
    </source>
</reference>